<reference evidence="1 2" key="1">
    <citation type="journal article" date="2019" name="Int. J. Syst. Evol. Microbiol.">
        <title>The Global Catalogue of Microorganisms (GCM) 10K type strain sequencing project: providing services to taxonomists for standard genome sequencing and annotation.</title>
        <authorList>
            <consortium name="The Broad Institute Genomics Platform"/>
            <consortium name="The Broad Institute Genome Sequencing Center for Infectious Disease"/>
            <person name="Wu L."/>
            <person name="Ma J."/>
        </authorList>
    </citation>
    <scope>NUCLEOTIDE SEQUENCE [LARGE SCALE GENOMIC DNA]</scope>
    <source>
        <strain evidence="1 2">JCM 13584</strain>
    </source>
</reference>
<evidence type="ECO:0000313" key="2">
    <source>
        <dbReference type="Proteomes" id="UP001499954"/>
    </source>
</evidence>
<keyword evidence="2" id="KW-1185">Reference proteome</keyword>
<dbReference type="EMBL" id="BAAAMK010000004">
    <property type="protein sequence ID" value="GAA1956822.1"/>
    <property type="molecule type" value="Genomic_DNA"/>
</dbReference>
<gene>
    <name evidence="1" type="ORF">GCM10009717_23830</name>
</gene>
<comment type="caution">
    <text evidence="1">The sequence shown here is derived from an EMBL/GenBank/DDBJ whole genome shotgun (WGS) entry which is preliminary data.</text>
</comment>
<protein>
    <submittedName>
        <fullName evidence="1">Uncharacterized protein</fullName>
    </submittedName>
</protein>
<dbReference type="Proteomes" id="UP001499954">
    <property type="component" value="Unassembled WGS sequence"/>
</dbReference>
<sequence length="65" mass="6808">MIGASYGAAVAVEPTTPVAASVAAARAMTGTIATARFFARVEIPDILLPSVRPTRRVVGRDVVRR</sequence>
<name>A0ABN2QRB7_9MICO</name>
<evidence type="ECO:0000313" key="1">
    <source>
        <dbReference type="EMBL" id="GAA1956822.1"/>
    </source>
</evidence>
<proteinExistence type="predicted"/>
<organism evidence="1 2">
    <name type="scientific">Agromyces allii</name>
    <dbReference type="NCBI Taxonomy" id="393607"/>
    <lineage>
        <taxon>Bacteria</taxon>
        <taxon>Bacillati</taxon>
        <taxon>Actinomycetota</taxon>
        <taxon>Actinomycetes</taxon>
        <taxon>Micrococcales</taxon>
        <taxon>Microbacteriaceae</taxon>
        <taxon>Agromyces</taxon>
    </lineage>
</organism>
<accession>A0ABN2QRB7</accession>